<keyword evidence="2" id="KW-1133">Transmembrane helix</keyword>
<sequence length="441" mass="49677">MLQFLYAYSKILMAFIMFLVHVNIINTCFKSKTKLKANRKSVIGNMQKKGNEKEIGSCCEFTKRLPANQPITFMSQGDKVKEHIEKMYGEKQAFYQKYSLDINENYDGPNVFQAYLLDKKEDLIPLPKSISREVTAIQDVKTALIQVPKSMVLVSAKEAEPNENYEFLENKPMFEEKSAKDIESALLKSSKKKSTTREANMKSKKQTEQMKGSPQGPEEAYEALGNSKVGPVEQKHVEHETKSKGPTEQVKAAPQVPEEAYEALGNSKVVPVEQPKNNEPIGNEQPSIGNQNKSDPKPNKVEEVNNPAKDPPKAPEPEAYEALNNINVEPPPPAANAQAGECYESLDVLNKFIPPPPPPKLKGSATQEKKTEYKKSTHSKDKSDKKLSYDKNLAQFTDDPARQKRRSLSKSKDRKKSSHNNEKKSKDKKSSNNKHKKKQKN</sequence>
<feature type="compositionally biased region" description="Basic and acidic residues" evidence="1">
    <location>
        <begin position="367"/>
        <end position="389"/>
    </location>
</feature>
<feature type="transmembrane region" description="Helical" evidence="2">
    <location>
        <begin position="6"/>
        <end position="29"/>
    </location>
</feature>
<dbReference type="AlphaFoldDB" id="A0A0N4Z656"/>
<feature type="compositionally biased region" description="Basic and acidic residues" evidence="1">
    <location>
        <begin position="294"/>
        <end position="303"/>
    </location>
</feature>
<keyword evidence="2" id="KW-0812">Transmembrane</keyword>
<feature type="compositionally biased region" description="Polar residues" evidence="1">
    <location>
        <begin position="284"/>
        <end position="293"/>
    </location>
</feature>
<feature type="compositionally biased region" description="Basic residues" evidence="1">
    <location>
        <begin position="403"/>
        <end position="418"/>
    </location>
</feature>
<evidence type="ECO:0000256" key="2">
    <source>
        <dbReference type="SAM" id="Phobius"/>
    </source>
</evidence>
<feature type="compositionally biased region" description="Basic and acidic residues" evidence="1">
    <location>
        <begin position="419"/>
        <end position="430"/>
    </location>
</feature>
<evidence type="ECO:0000313" key="3">
    <source>
        <dbReference type="Proteomes" id="UP000038045"/>
    </source>
</evidence>
<protein>
    <submittedName>
        <fullName evidence="4">Cytokin_check_N domain-containing protein</fullName>
    </submittedName>
</protein>
<reference evidence="4" key="1">
    <citation type="submission" date="2017-02" db="UniProtKB">
        <authorList>
            <consortium name="WormBaseParasite"/>
        </authorList>
    </citation>
    <scope>IDENTIFICATION</scope>
</reference>
<dbReference type="WBParaSite" id="PTRK_0000259900.1">
    <property type="protein sequence ID" value="PTRK_0000259900.1"/>
    <property type="gene ID" value="PTRK_0000259900"/>
</dbReference>
<keyword evidence="3" id="KW-1185">Reference proteome</keyword>
<dbReference type="Proteomes" id="UP000038045">
    <property type="component" value="Unplaced"/>
</dbReference>
<name>A0A0N4Z656_PARTI</name>
<feature type="compositionally biased region" description="Basic and acidic residues" evidence="1">
    <location>
        <begin position="233"/>
        <end position="245"/>
    </location>
</feature>
<proteinExistence type="predicted"/>
<feature type="region of interest" description="Disordered" evidence="1">
    <location>
        <begin position="187"/>
        <end position="441"/>
    </location>
</feature>
<keyword evidence="2" id="KW-0472">Membrane</keyword>
<accession>A0A0N4Z656</accession>
<evidence type="ECO:0000256" key="1">
    <source>
        <dbReference type="SAM" id="MobiDB-lite"/>
    </source>
</evidence>
<organism evidence="3 4">
    <name type="scientific">Parastrongyloides trichosuri</name>
    <name type="common">Possum-specific nematode worm</name>
    <dbReference type="NCBI Taxonomy" id="131310"/>
    <lineage>
        <taxon>Eukaryota</taxon>
        <taxon>Metazoa</taxon>
        <taxon>Ecdysozoa</taxon>
        <taxon>Nematoda</taxon>
        <taxon>Chromadorea</taxon>
        <taxon>Rhabditida</taxon>
        <taxon>Tylenchina</taxon>
        <taxon>Panagrolaimomorpha</taxon>
        <taxon>Strongyloidoidea</taxon>
        <taxon>Strongyloididae</taxon>
        <taxon>Parastrongyloides</taxon>
    </lineage>
</organism>
<feature type="compositionally biased region" description="Basic residues" evidence="1">
    <location>
        <begin position="431"/>
        <end position="441"/>
    </location>
</feature>
<feature type="compositionally biased region" description="Basic and acidic residues" evidence="1">
    <location>
        <begin position="195"/>
        <end position="208"/>
    </location>
</feature>
<evidence type="ECO:0000313" key="4">
    <source>
        <dbReference type="WBParaSite" id="PTRK_0000259900.1"/>
    </source>
</evidence>